<dbReference type="Proteomes" id="UP000198963">
    <property type="component" value="Chromosome I"/>
</dbReference>
<feature type="signal peptide" evidence="1">
    <location>
        <begin position="1"/>
        <end position="20"/>
    </location>
</feature>
<protein>
    <submittedName>
        <fullName evidence="3">Outer membrane protein beta-barrel domain-containing protein</fullName>
    </submittedName>
</protein>
<evidence type="ECO:0000259" key="2">
    <source>
        <dbReference type="Pfam" id="PF13568"/>
    </source>
</evidence>
<organism evidence="3 4">
    <name type="scientific">Winogradskyella sediminis</name>
    <dbReference type="NCBI Taxonomy" id="1382466"/>
    <lineage>
        <taxon>Bacteria</taxon>
        <taxon>Pseudomonadati</taxon>
        <taxon>Bacteroidota</taxon>
        <taxon>Flavobacteriia</taxon>
        <taxon>Flavobacteriales</taxon>
        <taxon>Flavobacteriaceae</taxon>
        <taxon>Winogradskyella</taxon>
    </lineage>
</organism>
<dbReference type="AlphaFoldDB" id="A0A1H1WBN0"/>
<name>A0A1H1WBN0_9FLAO</name>
<dbReference type="STRING" id="1249933.SAMN04489797_2812"/>
<keyword evidence="1" id="KW-0732">Signal</keyword>
<evidence type="ECO:0000256" key="1">
    <source>
        <dbReference type="SAM" id="SignalP"/>
    </source>
</evidence>
<accession>A0A1H1WBN0</accession>
<evidence type="ECO:0000313" key="3">
    <source>
        <dbReference type="EMBL" id="SDS94060.1"/>
    </source>
</evidence>
<dbReference type="RefSeq" id="WP_092447278.1">
    <property type="nucleotide sequence ID" value="NZ_JBLXFM010000002.1"/>
</dbReference>
<reference evidence="3 4" key="1">
    <citation type="submission" date="2016-10" db="EMBL/GenBank/DDBJ databases">
        <authorList>
            <person name="Varghese N."/>
            <person name="Submissions S."/>
        </authorList>
    </citation>
    <scope>NUCLEOTIDE SEQUENCE [LARGE SCALE GENOMIC DNA]</scope>
    <source>
        <strain evidence="3 4">RHA_55</strain>
    </source>
</reference>
<gene>
    <name evidence="3" type="ORF">SAMN04489797_2812</name>
</gene>
<proteinExistence type="predicted"/>
<sequence length="195" mass="21248">MKKLFLCAAMAAFAFTSVNAQEVTFGAKAGLNLASISGDETDDLDGRTAFHLGAVAEISISEKFSVQPELLYSIQGAKFEEDGYEETLKYDYLNLPIMAKYYVAEGFSLEAGPQIGFLLSSKYEAEFDGESEEVDNDDASSIDFGLNFGVGYKMDSGLNFGVRYNLGLSNIYDGEGSDDYSVQNSVLQVSVGYFF</sequence>
<dbReference type="EMBL" id="LT629774">
    <property type="protein sequence ID" value="SDS94060.1"/>
    <property type="molecule type" value="Genomic_DNA"/>
</dbReference>
<keyword evidence="4" id="KW-1185">Reference proteome</keyword>
<dbReference type="InterPro" id="IPR025665">
    <property type="entry name" value="Beta-barrel_OMP_2"/>
</dbReference>
<dbReference type="Pfam" id="PF13568">
    <property type="entry name" value="OMP_b-brl_2"/>
    <property type="match status" value="1"/>
</dbReference>
<evidence type="ECO:0000313" key="4">
    <source>
        <dbReference type="Proteomes" id="UP000198963"/>
    </source>
</evidence>
<feature type="chain" id="PRO_5009264242" evidence="1">
    <location>
        <begin position="21"/>
        <end position="195"/>
    </location>
</feature>
<dbReference type="SUPFAM" id="SSF56925">
    <property type="entry name" value="OMPA-like"/>
    <property type="match status" value="1"/>
</dbReference>
<dbReference type="InterPro" id="IPR011250">
    <property type="entry name" value="OMP/PagP_B-barrel"/>
</dbReference>
<feature type="domain" description="Outer membrane protein beta-barrel" evidence="2">
    <location>
        <begin position="20"/>
        <end position="172"/>
    </location>
</feature>